<dbReference type="AlphaFoldDB" id="A0AAE1CJ54"/>
<evidence type="ECO:0000256" key="1">
    <source>
        <dbReference type="SAM" id="MobiDB-lite"/>
    </source>
</evidence>
<organism evidence="2 3">
    <name type="scientific">Elysia crispata</name>
    <name type="common">lettuce slug</name>
    <dbReference type="NCBI Taxonomy" id="231223"/>
    <lineage>
        <taxon>Eukaryota</taxon>
        <taxon>Metazoa</taxon>
        <taxon>Spiralia</taxon>
        <taxon>Lophotrochozoa</taxon>
        <taxon>Mollusca</taxon>
        <taxon>Gastropoda</taxon>
        <taxon>Heterobranchia</taxon>
        <taxon>Euthyneura</taxon>
        <taxon>Panpulmonata</taxon>
        <taxon>Sacoglossa</taxon>
        <taxon>Placobranchoidea</taxon>
        <taxon>Plakobranchidae</taxon>
        <taxon>Elysia</taxon>
    </lineage>
</organism>
<dbReference type="EMBL" id="JAWDGP010008025">
    <property type="protein sequence ID" value="KAK3697051.1"/>
    <property type="molecule type" value="Genomic_DNA"/>
</dbReference>
<evidence type="ECO:0000313" key="2">
    <source>
        <dbReference type="EMBL" id="KAK3697051.1"/>
    </source>
</evidence>
<keyword evidence="3" id="KW-1185">Reference proteome</keyword>
<reference evidence="2" key="1">
    <citation type="journal article" date="2023" name="G3 (Bethesda)">
        <title>A reference genome for the long-term kleptoplast-retaining sea slug Elysia crispata morphotype clarki.</title>
        <authorList>
            <person name="Eastman K.E."/>
            <person name="Pendleton A.L."/>
            <person name="Shaikh M.A."/>
            <person name="Suttiyut T."/>
            <person name="Ogas R."/>
            <person name="Tomko P."/>
            <person name="Gavelis G."/>
            <person name="Widhalm J.R."/>
            <person name="Wisecaver J.H."/>
        </authorList>
    </citation>
    <scope>NUCLEOTIDE SEQUENCE</scope>
    <source>
        <strain evidence="2">ECLA1</strain>
    </source>
</reference>
<feature type="region of interest" description="Disordered" evidence="1">
    <location>
        <begin position="105"/>
        <end position="131"/>
    </location>
</feature>
<sequence length="131" mass="14526">MHPNIENICPYGGGQLGPFWVGLIENLISVTGGGQLGPFWVGLIENLISVTGGGQLGPFWVGLNDRHRENYFQWLDFIHEETNTCNTIPNQTAYVHGDLACYQNHVGDDDDDDDDDDADDDDDKAKDQDTD</sequence>
<gene>
    <name evidence="2" type="ORF">RRG08_042061</name>
</gene>
<protein>
    <submittedName>
        <fullName evidence="2">Uncharacterized protein</fullName>
    </submittedName>
</protein>
<proteinExistence type="predicted"/>
<feature type="compositionally biased region" description="Acidic residues" evidence="1">
    <location>
        <begin position="108"/>
        <end position="122"/>
    </location>
</feature>
<accession>A0AAE1CJ54</accession>
<evidence type="ECO:0000313" key="3">
    <source>
        <dbReference type="Proteomes" id="UP001283361"/>
    </source>
</evidence>
<name>A0AAE1CJ54_9GAST</name>
<dbReference type="Proteomes" id="UP001283361">
    <property type="component" value="Unassembled WGS sequence"/>
</dbReference>
<comment type="caution">
    <text evidence="2">The sequence shown here is derived from an EMBL/GenBank/DDBJ whole genome shotgun (WGS) entry which is preliminary data.</text>
</comment>